<dbReference type="SUPFAM" id="SSF49785">
    <property type="entry name" value="Galactose-binding domain-like"/>
    <property type="match status" value="1"/>
</dbReference>
<feature type="chain" id="PRO_5007593545" description="GH16 domain-containing protein" evidence="2">
    <location>
        <begin position="23"/>
        <end position="708"/>
    </location>
</feature>
<evidence type="ECO:0000256" key="2">
    <source>
        <dbReference type="SAM" id="SignalP"/>
    </source>
</evidence>
<dbReference type="Gene3D" id="2.60.120.430">
    <property type="entry name" value="Galactose-binding lectin"/>
    <property type="match status" value="1"/>
</dbReference>
<dbReference type="EMBL" id="LODT01000006">
    <property type="protein sequence ID" value="KYR01594.1"/>
    <property type="molecule type" value="Genomic_DNA"/>
</dbReference>
<name>A0A152A5T4_TIELA</name>
<feature type="signal peptide" evidence="2">
    <location>
        <begin position="1"/>
        <end position="22"/>
    </location>
</feature>
<evidence type="ECO:0000256" key="1">
    <source>
        <dbReference type="SAM" id="MobiDB-lite"/>
    </source>
</evidence>
<dbReference type="PROSITE" id="PS51762">
    <property type="entry name" value="GH16_2"/>
    <property type="match status" value="1"/>
</dbReference>
<comment type="caution">
    <text evidence="4">The sequence shown here is derived from an EMBL/GenBank/DDBJ whole genome shotgun (WGS) entry which is preliminary data.</text>
</comment>
<dbReference type="SUPFAM" id="SSF49899">
    <property type="entry name" value="Concanavalin A-like lectins/glucanases"/>
    <property type="match status" value="1"/>
</dbReference>
<accession>A0A152A5T4</accession>
<evidence type="ECO:0000313" key="5">
    <source>
        <dbReference type="Proteomes" id="UP000076078"/>
    </source>
</evidence>
<dbReference type="Gene3D" id="2.60.120.200">
    <property type="match status" value="1"/>
</dbReference>
<gene>
    <name evidence="4" type="ORF">DLAC_01595</name>
</gene>
<dbReference type="InterPro" id="IPR008979">
    <property type="entry name" value="Galactose-bd-like_sf"/>
</dbReference>
<dbReference type="AlphaFoldDB" id="A0A152A5T4"/>
<dbReference type="Proteomes" id="UP000076078">
    <property type="component" value="Unassembled WGS sequence"/>
</dbReference>
<feature type="domain" description="GH16" evidence="3">
    <location>
        <begin position="62"/>
        <end position="291"/>
    </location>
</feature>
<dbReference type="InParanoid" id="A0A152A5T4"/>
<feature type="compositionally biased region" description="Low complexity" evidence="1">
    <location>
        <begin position="30"/>
        <end position="62"/>
    </location>
</feature>
<dbReference type="FunCoup" id="A0A152A5T4">
    <property type="interactions" value="738"/>
</dbReference>
<organism evidence="4 5">
    <name type="scientific">Tieghemostelium lacteum</name>
    <name type="common">Slime mold</name>
    <name type="synonym">Dictyostelium lacteum</name>
    <dbReference type="NCBI Taxonomy" id="361077"/>
    <lineage>
        <taxon>Eukaryota</taxon>
        <taxon>Amoebozoa</taxon>
        <taxon>Evosea</taxon>
        <taxon>Eumycetozoa</taxon>
        <taxon>Dictyostelia</taxon>
        <taxon>Dictyosteliales</taxon>
        <taxon>Raperosteliaceae</taxon>
        <taxon>Tieghemostelium</taxon>
    </lineage>
</organism>
<dbReference type="InterPro" id="IPR000757">
    <property type="entry name" value="Beta-glucanase-like"/>
</dbReference>
<reference evidence="4 5" key="1">
    <citation type="submission" date="2015-12" db="EMBL/GenBank/DDBJ databases">
        <title>Dictyostelia acquired genes for synthesis and detection of signals that induce cell-type specialization by lateral gene transfer from prokaryotes.</title>
        <authorList>
            <person name="Gloeckner G."/>
            <person name="Schaap P."/>
        </authorList>
    </citation>
    <scope>NUCLEOTIDE SEQUENCE [LARGE SCALE GENOMIC DNA]</scope>
    <source>
        <strain evidence="4 5">TK</strain>
    </source>
</reference>
<dbReference type="InterPro" id="IPR013320">
    <property type="entry name" value="ConA-like_dom_sf"/>
</dbReference>
<dbReference type="GO" id="GO:0004553">
    <property type="term" value="F:hydrolase activity, hydrolyzing O-glycosyl compounds"/>
    <property type="evidence" value="ECO:0007669"/>
    <property type="project" value="InterPro"/>
</dbReference>
<dbReference type="Pfam" id="PF00722">
    <property type="entry name" value="Glyco_hydro_16"/>
    <property type="match status" value="1"/>
</dbReference>
<evidence type="ECO:0000259" key="3">
    <source>
        <dbReference type="PROSITE" id="PS51762"/>
    </source>
</evidence>
<proteinExistence type="predicted"/>
<evidence type="ECO:0000313" key="4">
    <source>
        <dbReference type="EMBL" id="KYR01594.1"/>
    </source>
</evidence>
<protein>
    <recommendedName>
        <fullName evidence="3">GH16 domain-containing protein</fullName>
    </recommendedName>
</protein>
<feature type="region of interest" description="Disordered" evidence="1">
    <location>
        <begin position="25"/>
        <end position="76"/>
    </location>
</feature>
<keyword evidence="5" id="KW-1185">Reference proteome</keyword>
<dbReference type="OrthoDB" id="20596at2759"/>
<sequence length="708" mass="79177">MKINKFILIFLIITLVIQFIDSASPPPTTPTKSTKPKSTIKPTLSPLVDNSGSNSNSNSIDSDSLEPDTPLSKSKNSTTVLCPKEFKETSFVSQSKYFTIVENAPSYSPYRLCGLTKDAVSFSSNDEMVLTLDNDECPEKCHRKDYSCAQVVSSYQLKYGTFTCVMKASDVAGVISSCFVSNSAKVGMLNEIYFRIPGGKSLIQYGFTSTGVPSGYFKQKQTTFDPLDYNNFTIVLTNRSVSWYANGNKLDEYAGRWDNNPAIPRPPLKFFASIYNDEFKDYVVPAKNLPTSMFISELSYTPGLCPKVEINNSGYSWESTSPLWYFHKNCTYDRVEWIYNDTLDENWQDKSLSMRDFAQDQLIKSGQAAIRFDLTEETTVYFYTNKSWSVNKHNYLSFWINAGETLNPQMIIAMTGVYKGNDNTIVGTFNLGDYIRGGLEKNTWYKVILPLNTMKLIYPEVTHFSGFVFKQAYKQYLGQVFVDDIYFSNGTNCIDEDTSVTYYEKGSLENGATKAGSYGSVDFNSTNELFKSGTNVFKTIEWRIARNNKLIVSFENGTLSTSDYDAILLKILYIPKGSNPYLPDETNYNPNGEKRQTPLEPKAMIAVQVASTPYMGIGLSEYVGGEFPTDTWTTLVIPFFDLSCGAGEGINALQLTSDQDGAGSTIFIAKIQAVKYADPPVLDSFAIKTSQANMLLVILSTLLLLFIL</sequence>
<dbReference type="OMA" id="IMFWING"/>
<dbReference type="GO" id="GO:0005975">
    <property type="term" value="P:carbohydrate metabolic process"/>
    <property type="evidence" value="ECO:0007669"/>
    <property type="project" value="InterPro"/>
</dbReference>
<keyword evidence="2" id="KW-0732">Signal</keyword>
<dbReference type="STRING" id="361077.A0A152A5T4"/>